<feature type="binding site" description="axial binding residue" evidence="5">
    <location>
        <position position="455"/>
    </location>
    <ligand>
        <name>heme</name>
        <dbReference type="ChEBI" id="CHEBI:30413"/>
    </ligand>
    <ligandPart>
        <name>Fe</name>
        <dbReference type="ChEBI" id="CHEBI:18248"/>
    </ligandPart>
</feature>
<keyword evidence="9" id="KW-1185">Reference proteome</keyword>
<dbReference type="InterPro" id="IPR036396">
    <property type="entry name" value="Cyt_P450_sf"/>
</dbReference>
<keyword evidence="7" id="KW-0812">Transmembrane</keyword>
<evidence type="ECO:0000256" key="2">
    <source>
        <dbReference type="ARBA" id="ARBA00022723"/>
    </source>
</evidence>
<reference evidence="8 9" key="1">
    <citation type="submission" date="2013-03" db="EMBL/GenBank/DDBJ databases">
        <title>The Genome Sequence of Phialophora europaea CBS 101466.</title>
        <authorList>
            <consortium name="The Broad Institute Genomics Platform"/>
            <person name="Cuomo C."/>
            <person name="de Hoog S."/>
            <person name="Gorbushina A."/>
            <person name="Walker B."/>
            <person name="Young S.K."/>
            <person name="Zeng Q."/>
            <person name="Gargeya S."/>
            <person name="Fitzgerald M."/>
            <person name="Haas B."/>
            <person name="Abouelleil A."/>
            <person name="Allen A.W."/>
            <person name="Alvarado L."/>
            <person name="Arachchi H.M."/>
            <person name="Berlin A.M."/>
            <person name="Chapman S.B."/>
            <person name="Gainer-Dewar J."/>
            <person name="Goldberg J."/>
            <person name="Griggs A."/>
            <person name="Gujja S."/>
            <person name="Hansen M."/>
            <person name="Howarth C."/>
            <person name="Imamovic A."/>
            <person name="Ireland A."/>
            <person name="Larimer J."/>
            <person name="McCowan C."/>
            <person name="Murphy C."/>
            <person name="Pearson M."/>
            <person name="Poon T.W."/>
            <person name="Priest M."/>
            <person name="Roberts A."/>
            <person name="Saif S."/>
            <person name="Shea T."/>
            <person name="Sisk P."/>
            <person name="Sykes S."/>
            <person name="Wortman J."/>
            <person name="Nusbaum C."/>
            <person name="Birren B."/>
        </authorList>
    </citation>
    <scope>NUCLEOTIDE SEQUENCE [LARGE SCALE GENOMIC DNA]</scope>
    <source>
        <strain evidence="8 9">CBS 101466</strain>
    </source>
</reference>
<keyword evidence="3 6" id="KW-0560">Oxidoreductase</keyword>
<dbReference type="InterPro" id="IPR002401">
    <property type="entry name" value="Cyt_P450_E_grp-I"/>
</dbReference>
<sequence length="530" mass="60918">MAIHESIRLSIADNAAFSTLFLILAPFLVTIFYIRHVFKPVGLRPTIDGRRPILPKGPEGVPLFGNLLQLSRQRHQAGAMTAMLRRLSQYGEMTTLHLGSKTWVLLNSHRVVTELIAKRGSMTNGRSPMPVSSGIVSRHGRSLLLPPDGWTERRRVMHHLLNGTALKQYGEWQETESTLMMAQYLLQPHLWYRHHYSYANSVVHRIALGERVRMSSQDLKDLQDVVTTFVGSIGSSMVDWFPELDSLPRPLHFWRPYWSKIDRWNHSVYRKWWDPVRNRIDDGSAPQSFVRDVLLHPDSAFRGSDQDAMYVAMQLIEAGSDTTREVLNTFIMASIRYPETFRKLRAEVDELCDKDGVLRYPVLNDMEHLPYACASIKELLRWRPIFPLTPDHCLTQDLEFEGYIFPKGTGFVINGIAISDECDNPNLYRPERFIDGYEMDVAHGIWQFGGGRRICVGYRLAQRGLLINIARLALAFDFAAVRHLDDTKLNHHLTSEPFPVRVLMRSPRHEKLILKEAMEADVLETARLDI</sequence>
<evidence type="ECO:0008006" key="10">
    <source>
        <dbReference type="Google" id="ProtNLM"/>
    </source>
</evidence>
<dbReference type="HOGENOM" id="CLU_001570_2_1_1"/>
<dbReference type="Pfam" id="PF00067">
    <property type="entry name" value="p450"/>
    <property type="match status" value="1"/>
</dbReference>
<dbReference type="GO" id="GO:0004497">
    <property type="term" value="F:monooxygenase activity"/>
    <property type="evidence" value="ECO:0007669"/>
    <property type="project" value="UniProtKB-KW"/>
</dbReference>
<dbReference type="CDD" id="cd11065">
    <property type="entry name" value="CYP64-like"/>
    <property type="match status" value="1"/>
</dbReference>
<dbReference type="PANTHER" id="PTHR46300">
    <property type="entry name" value="P450, PUTATIVE (EUROFUNG)-RELATED-RELATED"/>
    <property type="match status" value="1"/>
</dbReference>
<dbReference type="GeneID" id="19973220"/>
<dbReference type="eggNOG" id="KOG0156">
    <property type="taxonomic scope" value="Eukaryota"/>
</dbReference>
<dbReference type="InterPro" id="IPR001128">
    <property type="entry name" value="Cyt_P450"/>
</dbReference>
<dbReference type="GO" id="GO:0005506">
    <property type="term" value="F:iron ion binding"/>
    <property type="evidence" value="ECO:0007669"/>
    <property type="project" value="InterPro"/>
</dbReference>
<dbReference type="AlphaFoldDB" id="W2RTK6"/>
<dbReference type="GO" id="GO:0020037">
    <property type="term" value="F:heme binding"/>
    <property type="evidence" value="ECO:0007669"/>
    <property type="project" value="InterPro"/>
</dbReference>
<evidence type="ECO:0000256" key="3">
    <source>
        <dbReference type="ARBA" id="ARBA00023002"/>
    </source>
</evidence>
<dbReference type="Gene3D" id="1.10.630.10">
    <property type="entry name" value="Cytochrome P450"/>
    <property type="match status" value="1"/>
</dbReference>
<dbReference type="InParanoid" id="W2RTK6"/>
<dbReference type="PANTHER" id="PTHR46300:SF11">
    <property type="entry name" value="OXIDOREDUCTASE, PUTATIVE-RELATED"/>
    <property type="match status" value="1"/>
</dbReference>
<dbReference type="GO" id="GO:0016705">
    <property type="term" value="F:oxidoreductase activity, acting on paired donors, with incorporation or reduction of molecular oxygen"/>
    <property type="evidence" value="ECO:0007669"/>
    <property type="project" value="InterPro"/>
</dbReference>
<proteinExistence type="inferred from homology"/>
<organism evidence="8 9">
    <name type="scientific">Cyphellophora europaea (strain CBS 101466)</name>
    <name type="common">Phialophora europaea</name>
    <dbReference type="NCBI Taxonomy" id="1220924"/>
    <lineage>
        <taxon>Eukaryota</taxon>
        <taxon>Fungi</taxon>
        <taxon>Dikarya</taxon>
        <taxon>Ascomycota</taxon>
        <taxon>Pezizomycotina</taxon>
        <taxon>Eurotiomycetes</taxon>
        <taxon>Chaetothyriomycetidae</taxon>
        <taxon>Chaetothyriales</taxon>
        <taxon>Cyphellophoraceae</taxon>
        <taxon>Cyphellophora</taxon>
    </lineage>
</organism>
<dbReference type="Proteomes" id="UP000030752">
    <property type="component" value="Unassembled WGS sequence"/>
</dbReference>
<evidence type="ECO:0000256" key="1">
    <source>
        <dbReference type="ARBA" id="ARBA00010617"/>
    </source>
</evidence>
<keyword evidence="7" id="KW-0472">Membrane</keyword>
<comment type="similarity">
    <text evidence="1 6">Belongs to the cytochrome P450 family.</text>
</comment>
<keyword evidence="2 5" id="KW-0479">Metal-binding</keyword>
<dbReference type="PRINTS" id="PR00385">
    <property type="entry name" value="P450"/>
</dbReference>
<name>W2RTK6_CYPE1</name>
<dbReference type="InterPro" id="IPR017972">
    <property type="entry name" value="Cyt_P450_CS"/>
</dbReference>
<feature type="transmembrane region" description="Helical" evidence="7">
    <location>
        <begin position="15"/>
        <end position="34"/>
    </location>
</feature>
<keyword evidence="4 5" id="KW-0408">Iron</keyword>
<evidence type="ECO:0000256" key="6">
    <source>
        <dbReference type="RuleBase" id="RU000461"/>
    </source>
</evidence>
<protein>
    <recommendedName>
        <fullName evidence="10">Cytochrome P450</fullName>
    </recommendedName>
</protein>
<evidence type="ECO:0000256" key="4">
    <source>
        <dbReference type="ARBA" id="ARBA00023004"/>
    </source>
</evidence>
<accession>W2RTK6</accession>
<dbReference type="EMBL" id="KB822721">
    <property type="protein sequence ID" value="ETN39655.1"/>
    <property type="molecule type" value="Genomic_DNA"/>
</dbReference>
<gene>
    <name evidence="8" type="ORF">HMPREF1541_05881</name>
</gene>
<evidence type="ECO:0000256" key="5">
    <source>
        <dbReference type="PIRSR" id="PIRSR602401-1"/>
    </source>
</evidence>
<dbReference type="VEuPathDB" id="FungiDB:HMPREF1541_05881"/>
<keyword evidence="6" id="KW-0503">Monooxygenase</keyword>
<keyword evidence="7" id="KW-1133">Transmembrane helix</keyword>
<evidence type="ECO:0000313" key="8">
    <source>
        <dbReference type="EMBL" id="ETN39655.1"/>
    </source>
</evidence>
<dbReference type="SUPFAM" id="SSF48264">
    <property type="entry name" value="Cytochrome P450"/>
    <property type="match status" value="1"/>
</dbReference>
<dbReference type="STRING" id="1220924.W2RTK6"/>
<evidence type="ECO:0000256" key="7">
    <source>
        <dbReference type="SAM" id="Phobius"/>
    </source>
</evidence>
<dbReference type="OrthoDB" id="1103324at2759"/>
<comment type="cofactor">
    <cofactor evidence="5">
        <name>heme</name>
        <dbReference type="ChEBI" id="CHEBI:30413"/>
    </cofactor>
</comment>
<dbReference type="PRINTS" id="PR00463">
    <property type="entry name" value="EP450I"/>
</dbReference>
<dbReference type="RefSeq" id="XP_008718440.1">
    <property type="nucleotide sequence ID" value="XM_008720218.1"/>
</dbReference>
<evidence type="ECO:0000313" key="9">
    <source>
        <dbReference type="Proteomes" id="UP000030752"/>
    </source>
</evidence>
<dbReference type="InterPro" id="IPR050364">
    <property type="entry name" value="Cytochrome_P450_fung"/>
</dbReference>
<keyword evidence="5 6" id="KW-0349">Heme</keyword>
<dbReference type="PROSITE" id="PS00086">
    <property type="entry name" value="CYTOCHROME_P450"/>
    <property type="match status" value="1"/>
</dbReference>